<evidence type="ECO:0000256" key="1">
    <source>
        <dbReference type="SAM" id="MobiDB-lite"/>
    </source>
</evidence>
<feature type="compositionally biased region" description="Low complexity" evidence="1">
    <location>
        <begin position="280"/>
        <end position="301"/>
    </location>
</feature>
<organism evidence="2 3">
    <name type="scientific">Parasponia andersonii</name>
    <name type="common">Sponia andersonii</name>
    <dbReference type="NCBI Taxonomy" id="3476"/>
    <lineage>
        <taxon>Eukaryota</taxon>
        <taxon>Viridiplantae</taxon>
        <taxon>Streptophyta</taxon>
        <taxon>Embryophyta</taxon>
        <taxon>Tracheophyta</taxon>
        <taxon>Spermatophyta</taxon>
        <taxon>Magnoliopsida</taxon>
        <taxon>eudicotyledons</taxon>
        <taxon>Gunneridae</taxon>
        <taxon>Pentapetalae</taxon>
        <taxon>rosids</taxon>
        <taxon>fabids</taxon>
        <taxon>Rosales</taxon>
        <taxon>Cannabaceae</taxon>
        <taxon>Parasponia</taxon>
    </lineage>
</organism>
<dbReference type="AlphaFoldDB" id="A0A2P5DHU5"/>
<sequence length="364" mass="39500">MATTLKSSHLIDEDYIDMEISSSPSSSNFFRYSISSPPQSKEFEFQMSSVFDQEKETTTYFPADELFYKGKLLPLHLPPRLQMVQKILQSSKTTTSTDGSEEAFEENFTIPFIATSSTAPCTNTNTPLESCNISPSESCRVSCELNPDEYLSEWATEVSVFIGGGRPKIKSWSSKLKQSSLGRKLKASRAYLKSLFNKPACSEGSCAKATCNIKAELMNASGSKDEDYLDKSSKNAAKNGRYQQISTLMKSIENEIMAEAGVSNSHRKSFSGVIQRHSGTKSLSTSTSSSGSSSSSSSFSLSSNGCYDLQSLKRSSSANSELESSIEGAIAHCKQSSQQLFGTSKSKTANQDGALSLSTTRIAV</sequence>
<gene>
    <name evidence="2" type="ORF">PanWU01x14_062840</name>
</gene>
<dbReference type="EMBL" id="JXTB01000037">
    <property type="protein sequence ID" value="PON72815.1"/>
    <property type="molecule type" value="Genomic_DNA"/>
</dbReference>
<evidence type="ECO:0000313" key="2">
    <source>
        <dbReference type="EMBL" id="PON72815.1"/>
    </source>
</evidence>
<comment type="caution">
    <text evidence="2">The sequence shown here is derived from an EMBL/GenBank/DDBJ whole genome shotgun (WGS) entry which is preliminary data.</text>
</comment>
<keyword evidence="3" id="KW-1185">Reference proteome</keyword>
<feature type="region of interest" description="Disordered" evidence="1">
    <location>
        <begin position="344"/>
        <end position="364"/>
    </location>
</feature>
<dbReference type="STRING" id="3476.A0A2P5DHU5"/>
<keyword evidence="2" id="KW-0808">Transferase</keyword>
<keyword evidence="2" id="KW-0418">Kinase</keyword>
<accession>A0A2P5DHU5</accession>
<reference evidence="3" key="1">
    <citation type="submission" date="2016-06" db="EMBL/GenBank/DDBJ databases">
        <title>Parallel loss of symbiosis genes in relatives of nitrogen-fixing non-legume Parasponia.</title>
        <authorList>
            <person name="Van Velzen R."/>
            <person name="Holmer R."/>
            <person name="Bu F."/>
            <person name="Rutten L."/>
            <person name="Van Zeijl A."/>
            <person name="Liu W."/>
            <person name="Santuari L."/>
            <person name="Cao Q."/>
            <person name="Sharma T."/>
            <person name="Shen D."/>
            <person name="Roswanjaya Y."/>
            <person name="Wardhani T."/>
            <person name="Kalhor M.S."/>
            <person name="Jansen J."/>
            <person name="Van den Hoogen J."/>
            <person name="Gungor B."/>
            <person name="Hartog M."/>
            <person name="Hontelez J."/>
            <person name="Verver J."/>
            <person name="Yang W.-C."/>
            <person name="Schijlen E."/>
            <person name="Repin R."/>
            <person name="Schilthuizen M."/>
            <person name="Schranz E."/>
            <person name="Heidstra R."/>
            <person name="Miyata K."/>
            <person name="Fedorova E."/>
            <person name="Kohlen W."/>
            <person name="Bisseling T."/>
            <person name="Smit S."/>
            <person name="Geurts R."/>
        </authorList>
    </citation>
    <scope>NUCLEOTIDE SEQUENCE [LARGE SCALE GENOMIC DNA]</scope>
    <source>
        <strain evidence="3">cv. WU1-14</strain>
    </source>
</reference>
<dbReference type="InterPro" id="IPR039620">
    <property type="entry name" value="BKI1/MAKR1/3/4"/>
</dbReference>
<dbReference type="GO" id="GO:0016301">
    <property type="term" value="F:kinase activity"/>
    <property type="evidence" value="ECO:0007669"/>
    <property type="project" value="UniProtKB-KW"/>
</dbReference>
<dbReference type="Proteomes" id="UP000237105">
    <property type="component" value="Unassembled WGS sequence"/>
</dbReference>
<feature type="region of interest" description="Disordered" evidence="1">
    <location>
        <begin position="268"/>
        <end position="301"/>
    </location>
</feature>
<dbReference type="PANTHER" id="PTHR33312">
    <property type="entry name" value="MEMBRANE-ASSOCIATED KINASE REGULATOR 4-RELATED"/>
    <property type="match status" value="1"/>
</dbReference>
<dbReference type="PANTHER" id="PTHR33312:SF21">
    <property type="entry name" value="MEMBRANE-ASSOCIATED KINASE REGULATOR 3-RELATED"/>
    <property type="match status" value="1"/>
</dbReference>
<name>A0A2P5DHU5_PARAD</name>
<proteinExistence type="predicted"/>
<dbReference type="GO" id="GO:0005886">
    <property type="term" value="C:plasma membrane"/>
    <property type="evidence" value="ECO:0007669"/>
    <property type="project" value="InterPro"/>
</dbReference>
<evidence type="ECO:0000313" key="3">
    <source>
        <dbReference type="Proteomes" id="UP000237105"/>
    </source>
</evidence>
<protein>
    <submittedName>
        <fullName evidence="2">Putative membrane-associated kinase regulator</fullName>
    </submittedName>
</protein>
<dbReference type="GO" id="GO:0019210">
    <property type="term" value="F:kinase inhibitor activity"/>
    <property type="evidence" value="ECO:0007669"/>
    <property type="project" value="InterPro"/>
</dbReference>
<dbReference type="OrthoDB" id="1938320at2759"/>